<protein>
    <submittedName>
        <fullName evidence="1">DUF4058 family protein</fullName>
    </submittedName>
</protein>
<dbReference type="InterPro" id="IPR025132">
    <property type="entry name" value="DUF4058"/>
</dbReference>
<gene>
    <name evidence="1" type="ORF">H0921_07280</name>
</gene>
<reference evidence="1 2" key="1">
    <citation type="submission" date="2020-07" db="EMBL/GenBank/DDBJ databases">
        <title>Thermogemmata thermophila gen. nov., sp. nov., a novel moderate thermophilic planctomycete from a Kamchatka hot spring.</title>
        <authorList>
            <person name="Elcheninov A.G."/>
            <person name="Podosokorskaya O.A."/>
            <person name="Kovaleva O.L."/>
            <person name="Novikov A."/>
            <person name="Bonch-Osmolovskaya E.A."/>
            <person name="Toshchakov S.V."/>
            <person name="Kublanov I.V."/>
        </authorList>
    </citation>
    <scope>NUCLEOTIDE SEQUENCE [LARGE SCALE GENOMIC DNA]</scope>
    <source>
        <strain evidence="1 2">2918</strain>
    </source>
</reference>
<name>A0A7V8VDE6_9BACT</name>
<evidence type="ECO:0000313" key="1">
    <source>
        <dbReference type="EMBL" id="MBA2225960.1"/>
    </source>
</evidence>
<accession>A0A7V8VDE6</accession>
<comment type="caution">
    <text evidence="1">The sequence shown here is derived from an EMBL/GenBank/DDBJ whole genome shotgun (WGS) entry which is preliminary data.</text>
</comment>
<dbReference type="EMBL" id="JACEFB010000003">
    <property type="protein sequence ID" value="MBA2225960.1"/>
    <property type="molecule type" value="Genomic_DNA"/>
</dbReference>
<evidence type="ECO:0000313" key="2">
    <source>
        <dbReference type="Proteomes" id="UP000542342"/>
    </source>
</evidence>
<sequence>MPSPFPGMDPYLEDPKLWPEFQHQLVAALFQMLLPNLSDRYRARIACRQYTAEIPLFTSVIRENHQEEYLEIRQRSSQRLITLVEVVSPANRTTAEGRQIYLKQRQQAIAEGAATVEICLVLQGKPTLSYPRDGLPDFDYAVSVTRSGSPERYEIYTTTLQKRLPKFKLPLAPDDRDTLLDLQTAFSRAYDQTFRNAIDYSRPPHPDVPLSDEKRRWINDWLRQQNVR</sequence>
<proteinExistence type="predicted"/>
<dbReference type="Pfam" id="PF13267">
    <property type="entry name" value="DUF4058"/>
    <property type="match status" value="2"/>
</dbReference>
<dbReference type="RefSeq" id="WP_194537383.1">
    <property type="nucleotide sequence ID" value="NZ_JACEFB010000003.1"/>
</dbReference>
<dbReference type="AlphaFoldDB" id="A0A7V8VDE6"/>
<dbReference type="Proteomes" id="UP000542342">
    <property type="component" value="Unassembled WGS sequence"/>
</dbReference>
<keyword evidence="2" id="KW-1185">Reference proteome</keyword>
<organism evidence="1 2">
    <name type="scientific">Thermogemmata fonticola</name>
    <dbReference type="NCBI Taxonomy" id="2755323"/>
    <lineage>
        <taxon>Bacteria</taxon>
        <taxon>Pseudomonadati</taxon>
        <taxon>Planctomycetota</taxon>
        <taxon>Planctomycetia</taxon>
        <taxon>Gemmatales</taxon>
        <taxon>Gemmataceae</taxon>
        <taxon>Thermogemmata</taxon>
    </lineage>
</organism>